<dbReference type="PIRSF" id="PIRSF002741">
    <property type="entry name" value="MppA"/>
    <property type="match status" value="1"/>
</dbReference>
<comment type="subcellular location">
    <subcellularLocation>
        <location evidence="1">Cell envelope</location>
    </subcellularLocation>
</comment>
<keyword evidence="7" id="KW-1185">Reference proteome</keyword>
<dbReference type="Pfam" id="PF00496">
    <property type="entry name" value="SBP_bac_5"/>
    <property type="match status" value="1"/>
</dbReference>
<evidence type="ECO:0000259" key="5">
    <source>
        <dbReference type="Pfam" id="PF00496"/>
    </source>
</evidence>
<dbReference type="AlphaFoldDB" id="H7EJB0"/>
<dbReference type="PANTHER" id="PTHR30290:SF10">
    <property type="entry name" value="PERIPLASMIC OLIGOPEPTIDE-BINDING PROTEIN-RELATED"/>
    <property type="match status" value="1"/>
</dbReference>
<dbReference type="InterPro" id="IPR000914">
    <property type="entry name" value="SBP_5_dom"/>
</dbReference>
<evidence type="ECO:0000256" key="4">
    <source>
        <dbReference type="ARBA" id="ARBA00022729"/>
    </source>
</evidence>
<dbReference type="FunFam" id="3.90.76.10:FF:000001">
    <property type="entry name" value="Oligopeptide ABC transporter substrate-binding protein"/>
    <property type="match status" value="1"/>
</dbReference>
<dbReference type="Gene3D" id="3.40.190.10">
    <property type="entry name" value="Periplasmic binding protein-like II"/>
    <property type="match status" value="1"/>
</dbReference>
<dbReference type="Proteomes" id="UP000003571">
    <property type="component" value="Unassembled WGS sequence"/>
</dbReference>
<dbReference type="GO" id="GO:0015833">
    <property type="term" value="P:peptide transport"/>
    <property type="evidence" value="ECO:0007669"/>
    <property type="project" value="TreeGrafter"/>
</dbReference>
<dbReference type="eggNOG" id="COG4166">
    <property type="taxonomic scope" value="Bacteria"/>
</dbReference>
<protein>
    <submittedName>
        <fullName evidence="6">Extracellular solute-binding protein family 5</fullName>
    </submittedName>
</protein>
<evidence type="ECO:0000256" key="1">
    <source>
        <dbReference type="ARBA" id="ARBA00004196"/>
    </source>
</evidence>
<dbReference type="Gene3D" id="3.10.105.10">
    <property type="entry name" value="Dipeptide-binding Protein, Domain 3"/>
    <property type="match status" value="1"/>
</dbReference>
<dbReference type="Gene3D" id="3.90.76.10">
    <property type="entry name" value="Dipeptide-binding Protein, Domain 1"/>
    <property type="match status" value="1"/>
</dbReference>
<proteinExistence type="inferred from homology"/>
<dbReference type="InterPro" id="IPR039424">
    <property type="entry name" value="SBP_5"/>
</dbReference>
<keyword evidence="4" id="KW-0732">Signal</keyword>
<dbReference type="InterPro" id="IPR030678">
    <property type="entry name" value="Peptide/Ni-bd"/>
</dbReference>
<dbReference type="PROSITE" id="PS51257">
    <property type="entry name" value="PROKAR_LIPOPROTEIN"/>
    <property type="match status" value="1"/>
</dbReference>
<dbReference type="EMBL" id="AGRW01000041">
    <property type="protein sequence ID" value="EIC02271.1"/>
    <property type="molecule type" value="Genomic_DNA"/>
</dbReference>
<reference evidence="6 7" key="1">
    <citation type="submission" date="2011-09" db="EMBL/GenBank/DDBJ databases">
        <title>The draft genome of Treponema saccharophilum DSM 2985.</title>
        <authorList>
            <consortium name="US DOE Joint Genome Institute (JGI-PGF)"/>
            <person name="Lucas S."/>
            <person name="Copeland A."/>
            <person name="Lapidus A."/>
            <person name="Glavina del Rio T."/>
            <person name="Dalin E."/>
            <person name="Tice H."/>
            <person name="Bruce D."/>
            <person name="Goodwin L."/>
            <person name="Pitluck S."/>
            <person name="Peters L."/>
            <person name="Kyrpides N."/>
            <person name="Mavromatis K."/>
            <person name="Ivanova N."/>
            <person name="Markowitz V."/>
            <person name="Cheng J.-F."/>
            <person name="Hugenholtz P."/>
            <person name="Woyke T."/>
            <person name="Wu D."/>
            <person name="Gronow S."/>
            <person name="Wellnitz S."/>
            <person name="Brambilla E."/>
            <person name="Klenk H.-P."/>
            <person name="Eisen J.A."/>
        </authorList>
    </citation>
    <scope>NUCLEOTIDE SEQUENCE [LARGE SCALE GENOMIC DNA]</scope>
    <source>
        <strain evidence="6 7">DSM 2985</strain>
    </source>
</reference>
<dbReference type="STRING" id="907348.TresaDRAFT_1535"/>
<comment type="similarity">
    <text evidence="2">Belongs to the bacterial solute-binding protein 5 family.</text>
</comment>
<evidence type="ECO:0000313" key="7">
    <source>
        <dbReference type="Proteomes" id="UP000003571"/>
    </source>
</evidence>
<dbReference type="GO" id="GO:1904680">
    <property type="term" value="F:peptide transmembrane transporter activity"/>
    <property type="evidence" value="ECO:0007669"/>
    <property type="project" value="TreeGrafter"/>
</dbReference>
<evidence type="ECO:0000256" key="2">
    <source>
        <dbReference type="ARBA" id="ARBA00005695"/>
    </source>
</evidence>
<dbReference type="PANTHER" id="PTHR30290">
    <property type="entry name" value="PERIPLASMIC BINDING COMPONENT OF ABC TRANSPORTER"/>
    <property type="match status" value="1"/>
</dbReference>
<dbReference type="PATRIC" id="fig|907348.3.peg.994"/>
<evidence type="ECO:0000313" key="6">
    <source>
        <dbReference type="EMBL" id="EIC02271.1"/>
    </source>
</evidence>
<evidence type="ECO:0000256" key="3">
    <source>
        <dbReference type="ARBA" id="ARBA00022448"/>
    </source>
</evidence>
<comment type="caution">
    <text evidence="6">The sequence shown here is derived from an EMBL/GenBank/DDBJ whole genome shotgun (WGS) entry which is preliminary data.</text>
</comment>
<gene>
    <name evidence="6" type="ORF">TresaDRAFT_1535</name>
</gene>
<keyword evidence="3" id="KW-0813">Transport</keyword>
<organism evidence="6 7">
    <name type="scientific">Treponema saccharophilum DSM 2985</name>
    <dbReference type="NCBI Taxonomy" id="907348"/>
    <lineage>
        <taxon>Bacteria</taxon>
        <taxon>Pseudomonadati</taxon>
        <taxon>Spirochaetota</taxon>
        <taxon>Spirochaetia</taxon>
        <taxon>Spirochaetales</taxon>
        <taxon>Treponemataceae</taxon>
        <taxon>Treponema</taxon>
    </lineage>
</organism>
<sequence>MRDFSFFGVVALAASLLFGGCDGTGKKMSRGPVPDKSVSGKILNISLDTSIDSLDPQKAVYASAFELIGNMIDGLMQMDDDGSVKKALCKEEIVSSDGLHYTFKLRDDVYWSNGVPVTAHDFVYGWQRAIDPATKSEYAFMISDIAQVKNATAIQAGQMDANQLGVRAVDDYTFEVELQVPVSYFDQLLYFCTFYPANKAFVESCGDSYATSPETCLANGAFLLTEYSSSGKTLSFIKNTAYYDASVVKLGGLHYEVIESSDEKLRKYQSGQLDFVEISGDTVAKMRGSPDFRSVDSGFLYYVTFNFDDKNFANRNLRRAFTFAVDREIIADELADGSAPAYAAIPRGFAFSRSGQDFTASGIEFPEHCSYNPELARRHFDEAKRELGVSSLNLTLLTADGEAQVIAANSIKRQIESLFPEVSISIDKVPKSQRRKLMSAGKFEFGLNNWGPDYADPMTYLAMWVTGNDNNQGNYFNPKYNALISSCTDGDLCTKPDERWKALKQAELMVMDDAVIMPIYQKCNADLINPSVRNIAFHAVAINRIYKKTTK</sequence>
<name>H7EJB0_9SPIR</name>
<dbReference type="GO" id="GO:0043190">
    <property type="term" value="C:ATP-binding cassette (ABC) transporter complex"/>
    <property type="evidence" value="ECO:0007669"/>
    <property type="project" value="InterPro"/>
</dbReference>
<feature type="domain" description="Solute-binding protein family 5" evidence="5">
    <location>
        <begin position="84"/>
        <end position="471"/>
    </location>
</feature>
<dbReference type="CDD" id="cd08504">
    <property type="entry name" value="PBP2_OppA"/>
    <property type="match status" value="1"/>
</dbReference>
<accession>H7EJB0</accession>
<dbReference type="GO" id="GO:0030288">
    <property type="term" value="C:outer membrane-bounded periplasmic space"/>
    <property type="evidence" value="ECO:0007669"/>
    <property type="project" value="UniProtKB-ARBA"/>
</dbReference>
<dbReference type="SUPFAM" id="SSF53850">
    <property type="entry name" value="Periplasmic binding protein-like II"/>
    <property type="match status" value="1"/>
</dbReference>